<feature type="signal peptide" evidence="1">
    <location>
        <begin position="1"/>
        <end position="25"/>
    </location>
</feature>
<dbReference type="RefSeq" id="WP_038090293.1">
    <property type="nucleotide sequence ID" value="NZ_JMIR01000022.1"/>
</dbReference>
<keyword evidence="3" id="KW-1185">Reference proteome</keyword>
<evidence type="ECO:0000313" key="2">
    <source>
        <dbReference type="EMBL" id="KEO82438.1"/>
    </source>
</evidence>
<proteinExistence type="predicted"/>
<dbReference type="STRING" id="1157490.EL26_15275"/>
<protein>
    <recommendedName>
        <fullName evidence="4">PepSY domain-containing protein</fullName>
    </recommendedName>
</protein>
<gene>
    <name evidence="2" type="ORF">EL26_15275</name>
</gene>
<keyword evidence="1" id="KW-0732">Signal</keyword>
<dbReference type="Proteomes" id="UP000027931">
    <property type="component" value="Unassembled WGS sequence"/>
</dbReference>
<name>A0A074LRH4_9BACL</name>
<organism evidence="2 3">
    <name type="scientific">Tumebacillus flagellatus</name>
    <dbReference type="NCBI Taxonomy" id="1157490"/>
    <lineage>
        <taxon>Bacteria</taxon>
        <taxon>Bacillati</taxon>
        <taxon>Bacillota</taxon>
        <taxon>Bacilli</taxon>
        <taxon>Bacillales</taxon>
        <taxon>Alicyclobacillaceae</taxon>
        <taxon>Tumebacillus</taxon>
    </lineage>
</organism>
<accession>A0A074LRH4</accession>
<dbReference type="AlphaFoldDB" id="A0A074LRH4"/>
<dbReference type="OrthoDB" id="2629735at2"/>
<reference evidence="2 3" key="1">
    <citation type="journal article" date="2013" name="Int. J. Syst. Evol. Microbiol.">
        <title>Tumebacillus flagellatus sp. nov., an alpha-amylase/pullulanase-producing bacterium isolated from cassava wastewater.</title>
        <authorList>
            <person name="Wang Q."/>
            <person name="Xie N."/>
            <person name="Qin Y."/>
            <person name="Shen N."/>
            <person name="Zhu J."/>
            <person name="Mi H."/>
            <person name="Huang R."/>
        </authorList>
    </citation>
    <scope>NUCLEOTIDE SEQUENCE [LARGE SCALE GENOMIC DNA]</scope>
    <source>
        <strain evidence="2 3">GST4</strain>
    </source>
</reference>
<feature type="chain" id="PRO_5001698520" description="PepSY domain-containing protein" evidence="1">
    <location>
        <begin position="26"/>
        <end position="157"/>
    </location>
</feature>
<evidence type="ECO:0000313" key="3">
    <source>
        <dbReference type="Proteomes" id="UP000027931"/>
    </source>
</evidence>
<sequence>MKKRYWFSALMAVVLTGIVTVQSGATPQTELNLTTLSKIHMRLDVPPGQAKMDKNAVLEQIKTKYADATSESKQVKIEYQLVTNPDFTAFTTSALEKNPELKAKGYMEKFPVYIVTFKGIHEEGHVPLNYKGQTPIHTEMSIVVDAQTGEELMGFSH</sequence>
<evidence type="ECO:0008006" key="4">
    <source>
        <dbReference type="Google" id="ProtNLM"/>
    </source>
</evidence>
<comment type="caution">
    <text evidence="2">The sequence shown here is derived from an EMBL/GenBank/DDBJ whole genome shotgun (WGS) entry which is preliminary data.</text>
</comment>
<dbReference type="EMBL" id="JMIR01000022">
    <property type="protein sequence ID" value="KEO82438.1"/>
    <property type="molecule type" value="Genomic_DNA"/>
</dbReference>
<dbReference type="eggNOG" id="ENOG5034A8R">
    <property type="taxonomic scope" value="Bacteria"/>
</dbReference>
<evidence type="ECO:0000256" key="1">
    <source>
        <dbReference type="SAM" id="SignalP"/>
    </source>
</evidence>